<proteinExistence type="predicted"/>
<feature type="compositionally biased region" description="Polar residues" evidence="1">
    <location>
        <begin position="720"/>
        <end position="733"/>
    </location>
</feature>
<feature type="compositionally biased region" description="Basic and acidic residues" evidence="1">
    <location>
        <begin position="595"/>
        <end position="658"/>
    </location>
</feature>
<feature type="compositionally biased region" description="Basic and acidic residues" evidence="1">
    <location>
        <begin position="702"/>
        <end position="719"/>
    </location>
</feature>
<dbReference type="RefSeq" id="WP_129604582.1">
    <property type="nucleotide sequence ID" value="NZ_PRLL01000006.1"/>
</dbReference>
<gene>
    <name evidence="2" type="ORF">G3KMM_00296</name>
</gene>
<accession>A0ABY0FM32</accession>
<evidence type="ECO:0000256" key="1">
    <source>
        <dbReference type="SAM" id="MobiDB-lite"/>
    </source>
</evidence>
<feature type="region of interest" description="Disordered" evidence="1">
    <location>
        <begin position="108"/>
        <end position="169"/>
    </location>
</feature>
<dbReference type="EMBL" id="PRLL01000006">
    <property type="protein sequence ID" value="RYC73657.1"/>
    <property type="molecule type" value="Genomic_DNA"/>
</dbReference>
<reference evidence="2 3" key="2">
    <citation type="journal article" date="2020" name="Cell Rep.">
        <title>Acquisition and Adaptation of Ultra-small Parasitic Reduced Genome Bacteria to Mammalian Hosts.</title>
        <authorList>
            <person name="McLean J.S."/>
            <person name="Bor B."/>
            <person name="Kerns K.A."/>
            <person name="Liu Q."/>
            <person name="To T.T."/>
            <person name="Solden L."/>
            <person name="Hendrickson E.L."/>
            <person name="Wrighton K."/>
            <person name="Shi W."/>
            <person name="He X."/>
        </authorList>
    </citation>
    <scope>NUCLEOTIDE SEQUENCE [LARGE SCALE GENOMIC DNA]</scope>
    <source>
        <strain evidence="2 3">TM7_KMM_G3_1_HOT_351</strain>
    </source>
</reference>
<feature type="compositionally biased region" description="Low complexity" evidence="1">
    <location>
        <begin position="567"/>
        <end position="584"/>
    </location>
</feature>
<feature type="compositionally biased region" description="Basic and acidic residues" evidence="1">
    <location>
        <begin position="108"/>
        <end position="122"/>
    </location>
</feature>
<reference evidence="2 3" key="1">
    <citation type="journal article" date="2018" name="bioRxiv">
        <title>Evidence of independent acquisition and adaption of ultra-small bacteria to human hosts across the highly diverse yet reduced genomes of the phylum Saccharibacteria.</title>
        <authorList>
            <person name="McLean J.S."/>
            <person name="Bor B."/>
            <person name="To T.T."/>
            <person name="Liu Q."/>
            <person name="Kearns K.A."/>
            <person name="Solden L.M."/>
            <person name="Wrighton K.C."/>
            <person name="He X."/>
            <person name="Shi W."/>
        </authorList>
    </citation>
    <scope>NUCLEOTIDE SEQUENCE [LARGE SCALE GENOMIC DNA]</scope>
    <source>
        <strain evidence="2 3">TM7_KMM_G3_1_HOT_351</strain>
    </source>
</reference>
<name>A0ABY0FM32_9BACT</name>
<organism evidence="2 3">
    <name type="scientific">Candidatus Nanosyncoccus nanoralicus</name>
    <dbReference type="NCBI Taxonomy" id="2171996"/>
    <lineage>
        <taxon>Bacteria</taxon>
        <taxon>Candidatus Saccharimonadota</taxon>
        <taxon>Candidatus Nanosyncoccalia</taxon>
        <taxon>Candidatus Nanosyncoccales</taxon>
        <taxon>Candidatus Nanosyncoccaceae</taxon>
        <taxon>Candidatus Nanosyncoccus</taxon>
    </lineage>
</organism>
<evidence type="ECO:0000313" key="2">
    <source>
        <dbReference type="EMBL" id="RYC73657.1"/>
    </source>
</evidence>
<comment type="caution">
    <text evidence="2">The sequence shown here is derived from an EMBL/GenBank/DDBJ whole genome shotgun (WGS) entry which is preliminary data.</text>
</comment>
<feature type="compositionally biased region" description="Basic and acidic residues" evidence="1">
    <location>
        <begin position="142"/>
        <end position="152"/>
    </location>
</feature>
<dbReference type="Proteomes" id="UP001191004">
    <property type="component" value="Unassembled WGS sequence"/>
</dbReference>
<feature type="compositionally biased region" description="Basic and acidic residues" evidence="1">
    <location>
        <begin position="734"/>
        <end position="755"/>
    </location>
</feature>
<feature type="compositionally biased region" description="Basic and acidic residues" evidence="1">
    <location>
        <begin position="537"/>
        <end position="562"/>
    </location>
</feature>
<feature type="region of interest" description="Disordered" evidence="1">
    <location>
        <begin position="537"/>
        <end position="664"/>
    </location>
</feature>
<keyword evidence="3" id="KW-1185">Reference proteome</keyword>
<feature type="region of interest" description="Disordered" evidence="1">
    <location>
        <begin position="702"/>
        <end position="758"/>
    </location>
</feature>
<sequence>MGNPNKLGNGNSGDSTLINDWKDIGDLIDFAPANNNVEPSKSSKIDIVDDVDDDFEEVDLDGATKNTLGQEPVIVVGQDDLNSDRVSNSFLSSVDGALARYQDDRINKANNAGDKDDAKIDIVDDNDDLDGAPVVGQPNKISDSKDTAKDDVGNNVDDDIDDSPERTGTIGNKVRNIMDRFKKTGIGKLFVKGCLVAALVGAIGVAHHNGYNSGAANATAKMEAKINEMEAKINSINESQLGSDAATKELDRTATTSNAEVDTEKTDKSVDVVTADGRVIESVNFELGGDNSGADMIDRSLMESSHFGALTTKPAEWLNGGEGAEFRAAEGNADAMDSLLKKSIEEFNGHAGDVAVLVQEAYSLGYVDKAQMSLEQKGADTMAIMKDNAKYNDMKSFVEQKKIDLEKNMGHGLMLLTDGQHYASPYIRAVDAQGNLAKSVSEIQSVSHHVDKSVNPYEGGVLVITDVVQGTNLNYYEANPEAKEMALRSMGLIAPDSSESQIKEAMKKYMVLGHEAGCKQLCAVEVTPKDTSTYKVEYKTPEKSSSTSDREKVIIDEVKPNPDENPSPENNTTVTTENKITTGTRHIYRSTHGSHNHDRITPQGKEDEKPRDNETPKDKPGENPGETPKDTPGENPKDNEKVLEAKTADVKGADEFDTQKANTVTDQTVEATLGSEQENARMEVSGAEVGNKTVEEKEVVEEFSKKDESGIENTDKTLDQVENNESLNTGTSEKQSDAEAKMTVEEAKESTEKAPDTSYDLDYASAEWDFSNFGN</sequence>
<evidence type="ECO:0000313" key="3">
    <source>
        <dbReference type="Proteomes" id="UP001191004"/>
    </source>
</evidence>
<protein>
    <submittedName>
        <fullName evidence="2">Uncharacterized protein</fullName>
    </submittedName>
</protein>